<comment type="caution">
    <text evidence="7">The sequence shown here is derived from an EMBL/GenBank/DDBJ whole genome shotgun (WGS) entry which is preliminary data.</text>
</comment>
<dbReference type="InterPro" id="IPR007627">
    <property type="entry name" value="RNA_pol_sigma70_r2"/>
</dbReference>
<evidence type="ECO:0008006" key="9">
    <source>
        <dbReference type="Google" id="ProtNLM"/>
    </source>
</evidence>
<keyword evidence="3" id="KW-0731">Sigma factor</keyword>
<protein>
    <recommendedName>
        <fullName evidence="9">RNA polymerase subunit sigma-24</fullName>
    </recommendedName>
</protein>
<evidence type="ECO:0000313" key="7">
    <source>
        <dbReference type="EMBL" id="OPH82016.1"/>
    </source>
</evidence>
<evidence type="ECO:0000256" key="2">
    <source>
        <dbReference type="ARBA" id="ARBA00023015"/>
    </source>
</evidence>
<dbReference type="GO" id="GO:0016987">
    <property type="term" value="F:sigma factor activity"/>
    <property type="evidence" value="ECO:0007669"/>
    <property type="project" value="UniProtKB-KW"/>
</dbReference>
<feature type="domain" description="RNA polymerase sigma-70 region 2" evidence="5">
    <location>
        <begin position="10"/>
        <end position="75"/>
    </location>
</feature>
<dbReference type="InterPro" id="IPR013249">
    <property type="entry name" value="RNA_pol_sigma70_r4_t2"/>
</dbReference>
<dbReference type="GO" id="GO:0003677">
    <property type="term" value="F:DNA binding"/>
    <property type="evidence" value="ECO:0007669"/>
    <property type="project" value="InterPro"/>
</dbReference>
<keyword evidence="4" id="KW-0804">Transcription</keyword>
<dbReference type="PANTHER" id="PTHR43133">
    <property type="entry name" value="RNA POLYMERASE ECF-TYPE SIGMA FACTO"/>
    <property type="match status" value="1"/>
</dbReference>
<dbReference type="InterPro" id="IPR013324">
    <property type="entry name" value="RNA_pol_sigma_r3/r4-like"/>
</dbReference>
<keyword evidence="8" id="KW-1185">Reference proteome</keyword>
<accession>A0A1V4HVK9</accession>
<proteinExistence type="inferred from homology"/>
<evidence type="ECO:0000259" key="5">
    <source>
        <dbReference type="Pfam" id="PF04542"/>
    </source>
</evidence>
<dbReference type="AlphaFoldDB" id="A0A1V4HVK9"/>
<evidence type="ECO:0000256" key="3">
    <source>
        <dbReference type="ARBA" id="ARBA00023082"/>
    </source>
</evidence>
<reference evidence="7 8" key="1">
    <citation type="submission" date="2017-02" db="EMBL/GenBank/DDBJ databases">
        <title>Genome sequence of the nitrite-oxidizing bacterium Nitrobacter vulgaris strain Ab1.</title>
        <authorList>
            <person name="Mellbye B.L."/>
            <person name="Davis E.W."/>
            <person name="Spieck E."/>
            <person name="Chang J.H."/>
            <person name="Bottomley P.J."/>
            <person name="Sayavedra-Soto L.A."/>
        </authorList>
    </citation>
    <scope>NUCLEOTIDE SEQUENCE [LARGE SCALE GENOMIC DNA]</scope>
    <source>
        <strain evidence="7 8">Ab1</strain>
    </source>
</reference>
<dbReference type="Gene3D" id="1.10.10.10">
    <property type="entry name" value="Winged helix-like DNA-binding domain superfamily/Winged helix DNA-binding domain"/>
    <property type="match status" value="1"/>
</dbReference>
<gene>
    <name evidence="7" type="ORF">B2M20_14780</name>
</gene>
<dbReference type="RefSeq" id="WP_079447801.1">
    <property type="nucleotide sequence ID" value="NZ_MWPQ01000051.1"/>
</dbReference>
<evidence type="ECO:0000259" key="6">
    <source>
        <dbReference type="Pfam" id="PF08281"/>
    </source>
</evidence>
<feature type="domain" description="RNA polymerase sigma factor 70 region 4 type 2" evidence="6">
    <location>
        <begin position="109"/>
        <end position="160"/>
    </location>
</feature>
<dbReference type="SUPFAM" id="SSF88946">
    <property type="entry name" value="Sigma2 domain of RNA polymerase sigma factors"/>
    <property type="match status" value="1"/>
</dbReference>
<dbReference type="Pfam" id="PF08281">
    <property type="entry name" value="Sigma70_r4_2"/>
    <property type="match status" value="1"/>
</dbReference>
<evidence type="ECO:0000256" key="1">
    <source>
        <dbReference type="ARBA" id="ARBA00010641"/>
    </source>
</evidence>
<dbReference type="CDD" id="cd06171">
    <property type="entry name" value="Sigma70_r4"/>
    <property type="match status" value="1"/>
</dbReference>
<keyword evidence="2" id="KW-0805">Transcription regulation</keyword>
<dbReference type="NCBIfam" id="TIGR02937">
    <property type="entry name" value="sigma70-ECF"/>
    <property type="match status" value="1"/>
</dbReference>
<dbReference type="Pfam" id="PF04542">
    <property type="entry name" value="Sigma70_r2"/>
    <property type="match status" value="1"/>
</dbReference>
<evidence type="ECO:0000313" key="8">
    <source>
        <dbReference type="Proteomes" id="UP000189940"/>
    </source>
</evidence>
<dbReference type="STRING" id="29421.B2M20_14780"/>
<dbReference type="InterPro" id="IPR013325">
    <property type="entry name" value="RNA_pol_sigma_r2"/>
</dbReference>
<dbReference type="OrthoDB" id="9794372at2"/>
<dbReference type="SUPFAM" id="SSF88659">
    <property type="entry name" value="Sigma3 and sigma4 domains of RNA polymerase sigma factors"/>
    <property type="match status" value="1"/>
</dbReference>
<dbReference type="InterPro" id="IPR036388">
    <property type="entry name" value="WH-like_DNA-bd_sf"/>
</dbReference>
<comment type="similarity">
    <text evidence="1">Belongs to the sigma-70 factor family. ECF subfamily.</text>
</comment>
<dbReference type="InterPro" id="IPR039425">
    <property type="entry name" value="RNA_pol_sigma-70-like"/>
</dbReference>
<organism evidence="7 8">
    <name type="scientific">Nitrobacter vulgaris</name>
    <dbReference type="NCBI Taxonomy" id="29421"/>
    <lineage>
        <taxon>Bacteria</taxon>
        <taxon>Pseudomonadati</taxon>
        <taxon>Pseudomonadota</taxon>
        <taxon>Alphaproteobacteria</taxon>
        <taxon>Hyphomicrobiales</taxon>
        <taxon>Nitrobacteraceae</taxon>
        <taxon>Nitrobacter</taxon>
    </lineage>
</organism>
<dbReference type="Gene3D" id="1.10.1740.10">
    <property type="match status" value="1"/>
</dbReference>
<dbReference type="InterPro" id="IPR014284">
    <property type="entry name" value="RNA_pol_sigma-70_dom"/>
</dbReference>
<name>A0A1V4HVK9_NITVU</name>
<dbReference type="EMBL" id="MWPQ01000051">
    <property type="protein sequence ID" value="OPH82016.1"/>
    <property type="molecule type" value="Genomic_DNA"/>
</dbReference>
<dbReference type="GO" id="GO:0006352">
    <property type="term" value="P:DNA-templated transcription initiation"/>
    <property type="evidence" value="ECO:0007669"/>
    <property type="project" value="InterPro"/>
</dbReference>
<dbReference type="Proteomes" id="UP000189940">
    <property type="component" value="Unassembled WGS sequence"/>
</dbReference>
<sequence>MGYADKHLGLYLSHRGELVDYATAIVGDRGRGEDVVQEAFFRLRSSSADRPLDEPLGYVRRIVRNLAIDWVRRLASEGKHLAGSVACETVAEDWPSQEDAIVKRDELKIVMEAMAELPERTRIALELHRFEGLKLNDIAARLGISVARVHSLVYEGLEHCRKRLAREP</sequence>
<dbReference type="PANTHER" id="PTHR43133:SF63">
    <property type="entry name" value="RNA POLYMERASE SIGMA FACTOR FECI-RELATED"/>
    <property type="match status" value="1"/>
</dbReference>
<evidence type="ECO:0000256" key="4">
    <source>
        <dbReference type="ARBA" id="ARBA00023163"/>
    </source>
</evidence>